<keyword evidence="2 5" id="KW-0812">Transmembrane</keyword>
<dbReference type="Proteomes" id="UP001356308">
    <property type="component" value="Unassembled WGS sequence"/>
</dbReference>
<feature type="transmembrane region" description="Helical" evidence="5">
    <location>
        <begin position="92"/>
        <end position="108"/>
    </location>
</feature>
<dbReference type="GO" id="GO:0006508">
    <property type="term" value="P:proteolysis"/>
    <property type="evidence" value="ECO:0007669"/>
    <property type="project" value="UniProtKB-KW"/>
</dbReference>
<evidence type="ECO:0000256" key="3">
    <source>
        <dbReference type="ARBA" id="ARBA00022989"/>
    </source>
</evidence>
<evidence type="ECO:0000313" key="7">
    <source>
        <dbReference type="EMBL" id="MEE1974612.1"/>
    </source>
</evidence>
<keyword evidence="7" id="KW-0645">Protease</keyword>
<evidence type="ECO:0000313" key="8">
    <source>
        <dbReference type="Proteomes" id="UP001356308"/>
    </source>
</evidence>
<organism evidence="7 8">
    <name type="scientific">Maribacter cobaltidurans</name>
    <dbReference type="NCBI Taxonomy" id="1178778"/>
    <lineage>
        <taxon>Bacteria</taxon>
        <taxon>Pseudomonadati</taxon>
        <taxon>Bacteroidota</taxon>
        <taxon>Flavobacteriia</taxon>
        <taxon>Flavobacteriales</taxon>
        <taxon>Flavobacteriaceae</taxon>
        <taxon>Maribacter</taxon>
    </lineage>
</organism>
<evidence type="ECO:0000256" key="4">
    <source>
        <dbReference type="ARBA" id="ARBA00023136"/>
    </source>
</evidence>
<evidence type="ECO:0000256" key="1">
    <source>
        <dbReference type="ARBA" id="ARBA00004141"/>
    </source>
</evidence>
<sequence>MSDNEHFTFSNSVLLAPLFGVLAIWFTFWMELLNETNFNDFGIYPRTLSGIKGIIFSPFIHGSLEHLYNNTIPLAILLAALFYFYRNVALKVLFFGILLSGLITWGIGRPSYHIGASGLIYVLASFIFFKGIFAKHFRLVSLSLIVVFIYGSLLWYIFPVKEGISWEGHLGGFLTGLIFAFIINAKVPKPKKFEWEHEDYNEDEDPFLKHFDDDGNFIESDDENEAEETISIKYHYKKDDTD</sequence>
<feature type="transmembrane region" description="Helical" evidence="5">
    <location>
        <begin position="67"/>
        <end position="85"/>
    </location>
</feature>
<gene>
    <name evidence="7" type="ORF">V1I91_00920</name>
</gene>
<dbReference type="Pfam" id="PF01694">
    <property type="entry name" value="Rhomboid"/>
    <property type="match status" value="1"/>
</dbReference>
<feature type="transmembrane region" description="Helical" evidence="5">
    <location>
        <begin position="139"/>
        <end position="158"/>
    </location>
</feature>
<feature type="transmembrane region" description="Helical" evidence="5">
    <location>
        <begin position="164"/>
        <end position="183"/>
    </location>
</feature>
<dbReference type="SUPFAM" id="SSF144091">
    <property type="entry name" value="Rhomboid-like"/>
    <property type="match status" value="1"/>
</dbReference>
<comment type="subcellular location">
    <subcellularLocation>
        <location evidence="1">Membrane</location>
        <topology evidence="1">Multi-pass membrane protein</topology>
    </subcellularLocation>
</comment>
<feature type="transmembrane region" description="Helical" evidence="5">
    <location>
        <begin position="12"/>
        <end position="30"/>
    </location>
</feature>
<dbReference type="Gene3D" id="1.20.1540.10">
    <property type="entry name" value="Rhomboid-like"/>
    <property type="match status" value="1"/>
</dbReference>
<protein>
    <submittedName>
        <fullName evidence="7">Rhomboid family intramembrane serine protease</fullName>
        <ecNumber evidence="7">3.4.21.-</ecNumber>
    </submittedName>
</protein>
<proteinExistence type="predicted"/>
<feature type="transmembrane region" description="Helical" evidence="5">
    <location>
        <begin position="114"/>
        <end position="132"/>
    </location>
</feature>
<dbReference type="PANTHER" id="PTHR43066">
    <property type="entry name" value="RHOMBOID-RELATED PROTEIN"/>
    <property type="match status" value="1"/>
</dbReference>
<keyword evidence="7" id="KW-0378">Hydrolase</keyword>
<evidence type="ECO:0000256" key="5">
    <source>
        <dbReference type="SAM" id="Phobius"/>
    </source>
</evidence>
<dbReference type="InterPro" id="IPR022764">
    <property type="entry name" value="Peptidase_S54_rhomboid_dom"/>
</dbReference>
<dbReference type="EC" id="3.4.21.-" evidence="7"/>
<dbReference type="EMBL" id="JAZDDG010000001">
    <property type="protein sequence ID" value="MEE1974612.1"/>
    <property type="molecule type" value="Genomic_DNA"/>
</dbReference>
<keyword evidence="8" id="KW-1185">Reference proteome</keyword>
<accession>A0ABU7INS2</accession>
<comment type="caution">
    <text evidence="7">The sequence shown here is derived from an EMBL/GenBank/DDBJ whole genome shotgun (WGS) entry which is preliminary data.</text>
</comment>
<evidence type="ECO:0000259" key="6">
    <source>
        <dbReference type="Pfam" id="PF01694"/>
    </source>
</evidence>
<evidence type="ECO:0000256" key="2">
    <source>
        <dbReference type="ARBA" id="ARBA00022692"/>
    </source>
</evidence>
<name>A0ABU7INS2_9FLAO</name>
<feature type="domain" description="Peptidase S54 rhomboid" evidence="6">
    <location>
        <begin position="54"/>
        <end position="183"/>
    </location>
</feature>
<keyword evidence="3 5" id="KW-1133">Transmembrane helix</keyword>
<dbReference type="GO" id="GO:0008233">
    <property type="term" value="F:peptidase activity"/>
    <property type="evidence" value="ECO:0007669"/>
    <property type="project" value="UniProtKB-KW"/>
</dbReference>
<keyword evidence="4 5" id="KW-0472">Membrane</keyword>
<reference evidence="7 8" key="1">
    <citation type="submission" date="2024-01" db="EMBL/GenBank/DDBJ databases">
        <title>Maribacter spp. originated from different algae showed divergent polysaccharides utilization ability.</title>
        <authorList>
            <person name="Wang H."/>
            <person name="Wu Y."/>
        </authorList>
    </citation>
    <scope>NUCLEOTIDE SEQUENCE [LARGE SCALE GENOMIC DNA]</scope>
    <source>
        <strain evidence="7 8">PR1</strain>
    </source>
</reference>
<dbReference type="InterPro" id="IPR035952">
    <property type="entry name" value="Rhomboid-like_sf"/>
</dbReference>
<dbReference type="RefSeq" id="WP_272649446.1">
    <property type="nucleotide sequence ID" value="NZ_JAZDDG010000001.1"/>
</dbReference>
<dbReference type="PANTHER" id="PTHR43066:SF11">
    <property type="entry name" value="PEPTIDASE S54 RHOMBOID DOMAIN-CONTAINING PROTEIN"/>
    <property type="match status" value="1"/>
</dbReference>